<dbReference type="PANTHER" id="PTHR47481:SF30">
    <property type="entry name" value="CCHC-TYPE DOMAIN-CONTAINING PROTEIN"/>
    <property type="match status" value="1"/>
</dbReference>
<proteinExistence type="predicted"/>
<comment type="caution">
    <text evidence="1">The sequence shown here is derived from an EMBL/GenBank/DDBJ whole genome shotgun (WGS) entry which is preliminary data.</text>
</comment>
<evidence type="ECO:0000313" key="2">
    <source>
        <dbReference type="Proteomes" id="UP001165190"/>
    </source>
</evidence>
<keyword evidence="2" id="KW-1185">Reference proteome</keyword>
<evidence type="ECO:0008006" key="3">
    <source>
        <dbReference type="Google" id="ProtNLM"/>
    </source>
</evidence>
<accession>A0A9W7HUW5</accession>
<name>A0A9W7HUW5_HIBTR</name>
<dbReference type="AlphaFoldDB" id="A0A9W7HUW5"/>
<dbReference type="PANTHER" id="PTHR47481">
    <property type="match status" value="1"/>
</dbReference>
<dbReference type="Proteomes" id="UP001165190">
    <property type="component" value="Unassembled WGS sequence"/>
</dbReference>
<protein>
    <recommendedName>
        <fullName evidence="3">Retrotransposon Copia-like N-terminal domain-containing protein</fullName>
    </recommendedName>
</protein>
<reference evidence="1" key="1">
    <citation type="submission" date="2023-05" db="EMBL/GenBank/DDBJ databases">
        <title>Genome and transcriptome analyses reveal genes involved in the formation of fine ridges on petal epidermal cells in Hibiscus trionum.</title>
        <authorList>
            <person name="Koshimizu S."/>
            <person name="Masuda S."/>
            <person name="Ishii T."/>
            <person name="Shirasu K."/>
            <person name="Hoshino A."/>
            <person name="Arita M."/>
        </authorList>
    </citation>
    <scope>NUCLEOTIDE SEQUENCE</scope>
    <source>
        <strain evidence="1">Hamamatsu line</strain>
    </source>
</reference>
<organism evidence="1 2">
    <name type="scientific">Hibiscus trionum</name>
    <name type="common">Flower of an hour</name>
    <dbReference type="NCBI Taxonomy" id="183268"/>
    <lineage>
        <taxon>Eukaryota</taxon>
        <taxon>Viridiplantae</taxon>
        <taxon>Streptophyta</taxon>
        <taxon>Embryophyta</taxon>
        <taxon>Tracheophyta</taxon>
        <taxon>Spermatophyta</taxon>
        <taxon>Magnoliopsida</taxon>
        <taxon>eudicotyledons</taxon>
        <taxon>Gunneridae</taxon>
        <taxon>Pentapetalae</taxon>
        <taxon>rosids</taxon>
        <taxon>malvids</taxon>
        <taxon>Malvales</taxon>
        <taxon>Malvaceae</taxon>
        <taxon>Malvoideae</taxon>
        <taxon>Hibiscus</taxon>
    </lineage>
</organism>
<sequence length="133" mass="14595">MVSELGGASASGKPFKNKTISIRLDDSNYLLWRQQVSFAIESLALTSHVDGTIKIPPQYVLSQEGVKDTIMVSELGGASVLGKPFKNKTISIRLDDSNYLLWRQQVSFAIESLALTSHVDGTIKIPPQYVLSQ</sequence>
<dbReference type="OrthoDB" id="1845088at2759"/>
<dbReference type="EMBL" id="BSYR01000019">
    <property type="protein sequence ID" value="GMI83412.1"/>
    <property type="molecule type" value="Genomic_DNA"/>
</dbReference>
<gene>
    <name evidence="1" type="ORF">HRI_002010500</name>
</gene>
<evidence type="ECO:0000313" key="1">
    <source>
        <dbReference type="EMBL" id="GMI83412.1"/>
    </source>
</evidence>